<feature type="non-terminal residue" evidence="1">
    <location>
        <position position="272"/>
    </location>
</feature>
<keyword evidence="2" id="KW-1185">Reference proteome</keyword>
<protein>
    <submittedName>
        <fullName evidence="1">Uncharacterized protein</fullName>
    </submittedName>
</protein>
<dbReference type="Proteomes" id="UP000275408">
    <property type="component" value="Unassembled WGS sequence"/>
</dbReference>
<reference evidence="1 2" key="1">
    <citation type="journal article" date="2018" name="Sci. Rep.">
        <title>Comparative analysis of the Pocillopora damicornis genome highlights role of immune system in coral evolution.</title>
        <authorList>
            <person name="Cunning R."/>
            <person name="Bay R.A."/>
            <person name="Gillette P."/>
            <person name="Baker A.C."/>
            <person name="Traylor-Knowles N."/>
        </authorList>
    </citation>
    <scope>NUCLEOTIDE SEQUENCE [LARGE SCALE GENOMIC DNA]</scope>
    <source>
        <strain evidence="1">RSMAS</strain>
        <tissue evidence="1">Whole animal</tissue>
    </source>
</reference>
<feature type="non-terminal residue" evidence="1">
    <location>
        <position position="1"/>
    </location>
</feature>
<sequence length="272" mass="30647">TPKHQIVGKNKYTEYAFKAFRFEFQPELLVSFRQTQLLLLLLPDHFPRQIKSALTICSNPGNPYLTQCLNSIVLGVRNVKYKVERNKAVRVICNAKCEYFNDTFDANKNNSKSMWKTIKSLTGGKKNAKSFSCFKDGDCITDDKKGMADLFSRHFASMTGSLRSTLPSVNWNFDNLHNFVNSRKNPDVPFPVPTVTPSIVNTNFLSISPDQAVGESFAYITSLLTYNSVLHSCNTGNANYNLVCPKLKRKLVGGKTFNVTACQLWNSLFITL</sequence>
<dbReference type="EMBL" id="RCHS01002501">
    <property type="protein sequence ID" value="RMX47063.1"/>
    <property type="molecule type" value="Genomic_DNA"/>
</dbReference>
<dbReference type="AlphaFoldDB" id="A0A3M6U060"/>
<name>A0A3M6U060_POCDA</name>
<proteinExistence type="predicted"/>
<comment type="caution">
    <text evidence="1">The sequence shown here is derived from an EMBL/GenBank/DDBJ whole genome shotgun (WGS) entry which is preliminary data.</text>
</comment>
<evidence type="ECO:0000313" key="1">
    <source>
        <dbReference type="EMBL" id="RMX47063.1"/>
    </source>
</evidence>
<organism evidence="1 2">
    <name type="scientific">Pocillopora damicornis</name>
    <name type="common">Cauliflower coral</name>
    <name type="synonym">Millepora damicornis</name>
    <dbReference type="NCBI Taxonomy" id="46731"/>
    <lineage>
        <taxon>Eukaryota</taxon>
        <taxon>Metazoa</taxon>
        <taxon>Cnidaria</taxon>
        <taxon>Anthozoa</taxon>
        <taxon>Hexacorallia</taxon>
        <taxon>Scleractinia</taxon>
        <taxon>Astrocoeniina</taxon>
        <taxon>Pocilloporidae</taxon>
        <taxon>Pocillopora</taxon>
    </lineage>
</organism>
<evidence type="ECO:0000313" key="2">
    <source>
        <dbReference type="Proteomes" id="UP000275408"/>
    </source>
</evidence>
<accession>A0A3M6U060</accession>
<gene>
    <name evidence="1" type="ORF">pdam_00016993</name>
</gene>